<feature type="region of interest" description="Disordered" evidence="2">
    <location>
        <begin position="194"/>
        <end position="224"/>
    </location>
</feature>
<dbReference type="OrthoDB" id="250836at2759"/>
<dbReference type="InterPro" id="IPR000571">
    <property type="entry name" value="Znf_CCCH"/>
</dbReference>
<keyword evidence="1" id="KW-0862">Zinc</keyword>
<keyword evidence="1" id="KW-0863">Zinc-finger</keyword>
<evidence type="ECO:0000259" key="3">
    <source>
        <dbReference type="PROSITE" id="PS50103"/>
    </source>
</evidence>
<proteinExistence type="predicted"/>
<evidence type="ECO:0000256" key="2">
    <source>
        <dbReference type="SAM" id="MobiDB-lite"/>
    </source>
</evidence>
<dbReference type="SMART" id="SM00356">
    <property type="entry name" value="ZnF_C3H1"/>
    <property type="match status" value="1"/>
</dbReference>
<evidence type="ECO:0000313" key="4">
    <source>
        <dbReference type="EMBL" id="CAG7730341.1"/>
    </source>
</evidence>
<name>A0A8J2PB25_9HEXA</name>
<feature type="compositionally biased region" description="Low complexity" evidence="2">
    <location>
        <begin position="197"/>
        <end position="209"/>
    </location>
</feature>
<accession>A0A8J2PB25</accession>
<feature type="zinc finger region" description="C3H1-type" evidence="1">
    <location>
        <begin position="15"/>
        <end position="42"/>
    </location>
</feature>
<reference evidence="4" key="1">
    <citation type="submission" date="2021-06" db="EMBL/GenBank/DDBJ databases">
        <authorList>
            <person name="Hodson N. C."/>
            <person name="Mongue J. A."/>
            <person name="Jaron S. K."/>
        </authorList>
    </citation>
    <scope>NUCLEOTIDE SEQUENCE</scope>
</reference>
<comment type="caution">
    <text evidence="4">The sequence shown here is derived from an EMBL/GenBank/DDBJ whole genome shotgun (WGS) entry which is preliminary data.</text>
</comment>
<gene>
    <name evidence="4" type="ORF">AFUS01_LOCUS18990</name>
</gene>
<dbReference type="PROSITE" id="PS50103">
    <property type="entry name" value="ZF_C3H1"/>
    <property type="match status" value="1"/>
</dbReference>
<dbReference type="Proteomes" id="UP000708208">
    <property type="component" value="Unassembled WGS sequence"/>
</dbReference>
<dbReference type="AlphaFoldDB" id="A0A8J2PB25"/>
<organism evidence="4 5">
    <name type="scientific">Allacma fusca</name>
    <dbReference type="NCBI Taxonomy" id="39272"/>
    <lineage>
        <taxon>Eukaryota</taxon>
        <taxon>Metazoa</taxon>
        <taxon>Ecdysozoa</taxon>
        <taxon>Arthropoda</taxon>
        <taxon>Hexapoda</taxon>
        <taxon>Collembola</taxon>
        <taxon>Symphypleona</taxon>
        <taxon>Sminthuridae</taxon>
        <taxon>Allacma</taxon>
    </lineage>
</organism>
<feature type="compositionally biased region" description="Polar residues" evidence="2">
    <location>
        <begin position="284"/>
        <end position="301"/>
    </location>
</feature>
<keyword evidence="1" id="KW-0479">Metal-binding</keyword>
<evidence type="ECO:0000256" key="1">
    <source>
        <dbReference type="PROSITE-ProRule" id="PRU00723"/>
    </source>
</evidence>
<evidence type="ECO:0000313" key="5">
    <source>
        <dbReference type="Proteomes" id="UP000708208"/>
    </source>
</evidence>
<feature type="region of interest" description="Disordered" evidence="2">
    <location>
        <begin position="280"/>
        <end position="301"/>
    </location>
</feature>
<feature type="region of interest" description="Disordered" evidence="2">
    <location>
        <begin position="52"/>
        <end position="85"/>
    </location>
</feature>
<dbReference type="GO" id="GO:0008270">
    <property type="term" value="F:zinc ion binding"/>
    <property type="evidence" value="ECO:0007669"/>
    <property type="project" value="UniProtKB-KW"/>
</dbReference>
<dbReference type="Pfam" id="PF00642">
    <property type="entry name" value="zf-CCCH"/>
    <property type="match status" value="1"/>
</dbReference>
<sequence>METRVTPLRLDREDEKKMLPCRFFANGYCHKGNRCRFYHPLNTALNSIIRVPPLPPHFGGPAQDIGRQSQQPPQQTPQPSRIPPLFPTTPPMNGVQRGMPPQINGMMNGPPQSMNNYNYCPSPPSPPPFMDYATAANQSSPFMFDAPVGSPQQNTVFNHIDWSEFLAPGQAPPPPTQVPDERQERLRLASVASAMLSSEPPSSSSSNEDMPPEGRTQRKLTAKEELQMKVKEIAKELAEEPITPIHSLDSFFRNFTFNGYSSVGSKLKNHALADEQLGEKNKASGDSTQIGGPTVSNTSDRLTVRDMADALMEIYIANYSLKGAKPRRNARVIARHIDSIL</sequence>
<keyword evidence="5" id="KW-1185">Reference proteome</keyword>
<feature type="compositionally biased region" description="Pro residues" evidence="2">
    <location>
        <begin position="74"/>
        <end position="85"/>
    </location>
</feature>
<protein>
    <recommendedName>
        <fullName evidence="3">C3H1-type domain-containing protein</fullName>
    </recommendedName>
</protein>
<feature type="domain" description="C3H1-type" evidence="3">
    <location>
        <begin position="15"/>
        <end position="42"/>
    </location>
</feature>
<dbReference type="EMBL" id="CAJVCH010192645">
    <property type="protein sequence ID" value="CAG7730341.1"/>
    <property type="molecule type" value="Genomic_DNA"/>
</dbReference>